<dbReference type="PANTHER" id="PTHR11733:SF241">
    <property type="entry name" value="GH26575P-RELATED"/>
    <property type="match status" value="1"/>
</dbReference>
<dbReference type="AlphaFoldDB" id="A0A9D4PPE8"/>
<dbReference type="InterPro" id="IPR000718">
    <property type="entry name" value="Peptidase_M13"/>
</dbReference>
<reference evidence="3" key="1">
    <citation type="journal article" date="2020" name="Cell">
        <title>Large-Scale Comparative Analyses of Tick Genomes Elucidate Their Genetic Diversity and Vector Capacities.</title>
        <authorList>
            <consortium name="Tick Genome and Microbiome Consortium (TIGMIC)"/>
            <person name="Jia N."/>
            <person name="Wang J."/>
            <person name="Shi W."/>
            <person name="Du L."/>
            <person name="Sun Y."/>
            <person name="Zhan W."/>
            <person name="Jiang J.F."/>
            <person name="Wang Q."/>
            <person name="Zhang B."/>
            <person name="Ji P."/>
            <person name="Bell-Sakyi L."/>
            <person name="Cui X.M."/>
            <person name="Yuan T.T."/>
            <person name="Jiang B.G."/>
            <person name="Yang W.F."/>
            <person name="Lam T.T."/>
            <person name="Chang Q.C."/>
            <person name="Ding S.J."/>
            <person name="Wang X.J."/>
            <person name="Zhu J.G."/>
            <person name="Ruan X.D."/>
            <person name="Zhao L."/>
            <person name="Wei J.T."/>
            <person name="Ye R.Z."/>
            <person name="Que T.C."/>
            <person name="Du C.H."/>
            <person name="Zhou Y.H."/>
            <person name="Cheng J.X."/>
            <person name="Dai P.F."/>
            <person name="Guo W.B."/>
            <person name="Han X.H."/>
            <person name="Huang E.J."/>
            <person name="Li L.F."/>
            <person name="Wei W."/>
            <person name="Gao Y.C."/>
            <person name="Liu J.Z."/>
            <person name="Shao H.Z."/>
            <person name="Wang X."/>
            <person name="Wang C.C."/>
            <person name="Yang T.C."/>
            <person name="Huo Q.B."/>
            <person name="Li W."/>
            <person name="Chen H.Y."/>
            <person name="Chen S.E."/>
            <person name="Zhou L.G."/>
            <person name="Ni X.B."/>
            <person name="Tian J.H."/>
            <person name="Sheng Y."/>
            <person name="Liu T."/>
            <person name="Pan Y.S."/>
            <person name="Xia L.Y."/>
            <person name="Li J."/>
            <person name="Zhao F."/>
            <person name="Cao W.C."/>
        </authorList>
    </citation>
    <scope>NUCLEOTIDE SEQUENCE</scope>
    <source>
        <strain evidence="3">Rsan-2018</strain>
    </source>
</reference>
<dbReference type="VEuPathDB" id="VectorBase:RSAN_037287"/>
<protein>
    <submittedName>
        <fullName evidence="3">Uncharacterized protein</fullName>
    </submittedName>
</protein>
<feature type="transmembrane region" description="Helical" evidence="2">
    <location>
        <begin position="554"/>
        <end position="576"/>
    </location>
</feature>
<keyword evidence="2" id="KW-0472">Membrane</keyword>
<dbReference type="GO" id="GO:0016485">
    <property type="term" value="P:protein processing"/>
    <property type="evidence" value="ECO:0007669"/>
    <property type="project" value="TreeGrafter"/>
</dbReference>
<organism evidence="3 4">
    <name type="scientific">Rhipicephalus sanguineus</name>
    <name type="common">Brown dog tick</name>
    <name type="synonym">Ixodes sanguineus</name>
    <dbReference type="NCBI Taxonomy" id="34632"/>
    <lineage>
        <taxon>Eukaryota</taxon>
        <taxon>Metazoa</taxon>
        <taxon>Ecdysozoa</taxon>
        <taxon>Arthropoda</taxon>
        <taxon>Chelicerata</taxon>
        <taxon>Arachnida</taxon>
        <taxon>Acari</taxon>
        <taxon>Parasitiformes</taxon>
        <taxon>Ixodida</taxon>
        <taxon>Ixodoidea</taxon>
        <taxon>Ixodidae</taxon>
        <taxon>Rhipicephalinae</taxon>
        <taxon>Rhipicephalus</taxon>
        <taxon>Rhipicephalus</taxon>
    </lineage>
</organism>
<comment type="caution">
    <text evidence="3">The sequence shown here is derived from an EMBL/GenBank/DDBJ whole genome shotgun (WGS) entry which is preliminary data.</text>
</comment>
<evidence type="ECO:0000256" key="2">
    <source>
        <dbReference type="SAM" id="Phobius"/>
    </source>
</evidence>
<sequence>MSQPTNQPELAVPGLLQDTQDLGARSLVHDYQRSEDRERLAIIAVLALSLVFACTILSFFLPEAKLLGGLSGWCDSSECRHYASLLTDGLNRSIDPCHDFDEYICSTWQPNPLFAPFLHIAIDDLSIRWLDDLEMLLRESVSHMPVAEKPLAMYRACVDNGGPSEMDRELFRRFLKERGLSWPEPPPGNASASSVIVDLALHWEMSLWLRVRVLEHPFSPGGRRFLLLPGRKCDSRLFVEMHENVMKTIGYARYWQLIYYSVTGRQPSHDVSHEIKRSAEVQGSSVATLHQIMDMAYYVTPSIFRTSNSSEGSWNRTGAYWVKSLDNHLSPLQPLSPSDDVLIANTELLDVTRRFIEDRGDREAITHISWQLVQMYSVMLDKTLLEAILENKPRSSSLHALLCAREVDAIYNPLLTALYVRSRLTPTTRTQVSALLLTLMQAAVAEVNQLPWLDLEGRQFFARRLESTVVHLWPPDVFDDNGKVHEIYHQCPRSGTSFMRLWVAERQCLSGLLTGKHREYVSLAVPNFTPYLSAYDSFEPAAELAVAALANPVYWTHGTPGMLFGGLGSLFALIYLHAMNGQKQLVHPNGSVQESGSWLSAASTKALLEKQECVKPAVPSAIAGLKIAHSIFVERLQNSFHRNLSSELTDEKDPEVRAREAAAKRVQQ</sequence>
<keyword evidence="2" id="KW-1133">Transmembrane helix</keyword>
<dbReference type="Proteomes" id="UP000821837">
    <property type="component" value="Chromosome 6"/>
</dbReference>
<dbReference type="PANTHER" id="PTHR11733">
    <property type="entry name" value="ZINC METALLOPROTEASE FAMILY M13 NEPRILYSIN-RELATED"/>
    <property type="match status" value="1"/>
</dbReference>
<evidence type="ECO:0000313" key="4">
    <source>
        <dbReference type="Proteomes" id="UP000821837"/>
    </source>
</evidence>
<dbReference type="Gene3D" id="3.40.390.10">
    <property type="entry name" value="Collagenase (Catalytic Domain)"/>
    <property type="match status" value="1"/>
</dbReference>
<dbReference type="InterPro" id="IPR042089">
    <property type="entry name" value="Peptidase_M13_dom_2"/>
</dbReference>
<feature type="transmembrane region" description="Helical" evidence="2">
    <location>
        <begin position="40"/>
        <end position="61"/>
    </location>
</feature>
<feature type="region of interest" description="Disordered" evidence="1">
    <location>
        <begin position="646"/>
        <end position="668"/>
    </location>
</feature>
<proteinExistence type="predicted"/>
<dbReference type="SUPFAM" id="SSF55486">
    <property type="entry name" value="Metalloproteases ('zincins'), catalytic domain"/>
    <property type="match status" value="1"/>
</dbReference>
<reference evidence="3" key="2">
    <citation type="submission" date="2021-09" db="EMBL/GenBank/DDBJ databases">
        <authorList>
            <person name="Jia N."/>
            <person name="Wang J."/>
            <person name="Shi W."/>
            <person name="Du L."/>
            <person name="Sun Y."/>
            <person name="Zhan W."/>
            <person name="Jiang J."/>
            <person name="Wang Q."/>
            <person name="Zhang B."/>
            <person name="Ji P."/>
            <person name="Sakyi L.B."/>
            <person name="Cui X."/>
            <person name="Yuan T."/>
            <person name="Jiang B."/>
            <person name="Yang W."/>
            <person name="Lam T.T.-Y."/>
            <person name="Chang Q."/>
            <person name="Ding S."/>
            <person name="Wang X."/>
            <person name="Zhu J."/>
            <person name="Ruan X."/>
            <person name="Zhao L."/>
            <person name="Wei J."/>
            <person name="Que T."/>
            <person name="Du C."/>
            <person name="Cheng J."/>
            <person name="Dai P."/>
            <person name="Han X."/>
            <person name="Huang E."/>
            <person name="Gao Y."/>
            <person name="Liu J."/>
            <person name="Shao H."/>
            <person name="Ye R."/>
            <person name="Li L."/>
            <person name="Wei W."/>
            <person name="Wang X."/>
            <person name="Wang C."/>
            <person name="Huo Q."/>
            <person name="Li W."/>
            <person name="Guo W."/>
            <person name="Chen H."/>
            <person name="Chen S."/>
            <person name="Zhou L."/>
            <person name="Zhou L."/>
            <person name="Ni X."/>
            <person name="Tian J."/>
            <person name="Zhou Y."/>
            <person name="Sheng Y."/>
            <person name="Liu T."/>
            <person name="Pan Y."/>
            <person name="Xia L."/>
            <person name="Li J."/>
            <person name="Zhao F."/>
            <person name="Cao W."/>
        </authorList>
    </citation>
    <scope>NUCLEOTIDE SEQUENCE</scope>
    <source>
        <strain evidence="3">Rsan-2018</strain>
        <tissue evidence="3">Larvae</tissue>
    </source>
</reference>
<keyword evidence="4" id="KW-1185">Reference proteome</keyword>
<evidence type="ECO:0000313" key="3">
    <source>
        <dbReference type="EMBL" id="KAH7947352.1"/>
    </source>
</evidence>
<dbReference type="GO" id="GO:0005886">
    <property type="term" value="C:plasma membrane"/>
    <property type="evidence" value="ECO:0007669"/>
    <property type="project" value="TreeGrafter"/>
</dbReference>
<evidence type="ECO:0000256" key="1">
    <source>
        <dbReference type="SAM" id="MobiDB-lite"/>
    </source>
</evidence>
<feature type="compositionally biased region" description="Basic and acidic residues" evidence="1">
    <location>
        <begin position="649"/>
        <end position="668"/>
    </location>
</feature>
<gene>
    <name evidence="3" type="ORF">HPB52_010482</name>
</gene>
<dbReference type="EMBL" id="JABSTV010001252">
    <property type="protein sequence ID" value="KAH7947352.1"/>
    <property type="molecule type" value="Genomic_DNA"/>
</dbReference>
<dbReference type="InterPro" id="IPR024079">
    <property type="entry name" value="MetalloPept_cat_dom_sf"/>
</dbReference>
<dbReference type="GO" id="GO:0004222">
    <property type="term" value="F:metalloendopeptidase activity"/>
    <property type="evidence" value="ECO:0007669"/>
    <property type="project" value="InterPro"/>
</dbReference>
<dbReference type="PROSITE" id="PS51885">
    <property type="entry name" value="NEPRILYSIN"/>
    <property type="match status" value="1"/>
</dbReference>
<dbReference type="Gene3D" id="1.10.1380.10">
    <property type="entry name" value="Neutral endopeptidase , domain2"/>
    <property type="match status" value="1"/>
</dbReference>
<accession>A0A9D4PPE8</accession>
<name>A0A9D4PPE8_RHISA</name>
<keyword evidence="2" id="KW-0812">Transmembrane</keyword>